<evidence type="ECO:0000256" key="1">
    <source>
        <dbReference type="SAM" id="MobiDB-lite"/>
    </source>
</evidence>
<dbReference type="EMBL" id="BLXT01001485">
    <property type="protein sequence ID" value="GFN86012.1"/>
    <property type="molecule type" value="Genomic_DNA"/>
</dbReference>
<feature type="region of interest" description="Disordered" evidence="1">
    <location>
        <begin position="27"/>
        <end position="114"/>
    </location>
</feature>
<gene>
    <name evidence="3" type="ORF">PoB_001251800</name>
</gene>
<proteinExistence type="predicted"/>
<protein>
    <submittedName>
        <fullName evidence="3">Uncharacterized protein</fullName>
    </submittedName>
</protein>
<accession>A0AAV3YTY4</accession>
<feature type="compositionally biased region" description="Basic and acidic residues" evidence="1">
    <location>
        <begin position="63"/>
        <end position="77"/>
    </location>
</feature>
<evidence type="ECO:0000313" key="4">
    <source>
        <dbReference type="Proteomes" id="UP000735302"/>
    </source>
</evidence>
<organism evidence="3 4">
    <name type="scientific">Plakobranchus ocellatus</name>
    <dbReference type="NCBI Taxonomy" id="259542"/>
    <lineage>
        <taxon>Eukaryota</taxon>
        <taxon>Metazoa</taxon>
        <taxon>Spiralia</taxon>
        <taxon>Lophotrochozoa</taxon>
        <taxon>Mollusca</taxon>
        <taxon>Gastropoda</taxon>
        <taxon>Heterobranchia</taxon>
        <taxon>Euthyneura</taxon>
        <taxon>Panpulmonata</taxon>
        <taxon>Sacoglossa</taxon>
        <taxon>Placobranchoidea</taxon>
        <taxon>Plakobranchidae</taxon>
        <taxon>Plakobranchus</taxon>
    </lineage>
</organism>
<sequence>MKGILSFLVGVYVGTVISQRYKVPRAPSPGEAWREFKSRRREEHECGEERSRRHRRWNSELPPELKEALEKIKDFERRHRKPMESQQTPPGNYKPSEGVRREEFSQARNDEWSE</sequence>
<feature type="compositionally biased region" description="Basic and acidic residues" evidence="1">
    <location>
        <begin position="97"/>
        <end position="114"/>
    </location>
</feature>
<feature type="chain" id="PRO_5043551121" evidence="2">
    <location>
        <begin position="19"/>
        <end position="114"/>
    </location>
</feature>
<name>A0AAV3YTY4_9GAST</name>
<feature type="compositionally biased region" description="Basic and acidic residues" evidence="1">
    <location>
        <begin position="32"/>
        <end position="51"/>
    </location>
</feature>
<keyword evidence="2" id="KW-0732">Signal</keyword>
<evidence type="ECO:0000313" key="3">
    <source>
        <dbReference type="EMBL" id="GFN86012.1"/>
    </source>
</evidence>
<comment type="caution">
    <text evidence="3">The sequence shown here is derived from an EMBL/GenBank/DDBJ whole genome shotgun (WGS) entry which is preliminary data.</text>
</comment>
<keyword evidence="4" id="KW-1185">Reference proteome</keyword>
<feature type="signal peptide" evidence="2">
    <location>
        <begin position="1"/>
        <end position="18"/>
    </location>
</feature>
<reference evidence="3 4" key="1">
    <citation type="journal article" date="2021" name="Elife">
        <title>Chloroplast acquisition without the gene transfer in kleptoplastic sea slugs, Plakobranchus ocellatus.</title>
        <authorList>
            <person name="Maeda T."/>
            <person name="Takahashi S."/>
            <person name="Yoshida T."/>
            <person name="Shimamura S."/>
            <person name="Takaki Y."/>
            <person name="Nagai Y."/>
            <person name="Toyoda A."/>
            <person name="Suzuki Y."/>
            <person name="Arimoto A."/>
            <person name="Ishii H."/>
            <person name="Satoh N."/>
            <person name="Nishiyama T."/>
            <person name="Hasebe M."/>
            <person name="Maruyama T."/>
            <person name="Minagawa J."/>
            <person name="Obokata J."/>
            <person name="Shigenobu S."/>
        </authorList>
    </citation>
    <scope>NUCLEOTIDE SEQUENCE [LARGE SCALE GENOMIC DNA]</scope>
</reference>
<dbReference type="AlphaFoldDB" id="A0AAV3YTY4"/>
<evidence type="ECO:0000256" key="2">
    <source>
        <dbReference type="SAM" id="SignalP"/>
    </source>
</evidence>
<dbReference type="Proteomes" id="UP000735302">
    <property type="component" value="Unassembled WGS sequence"/>
</dbReference>